<evidence type="ECO:0000256" key="13">
    <source>
        <dbReference type="SAM" id="Phobius"/>
    </source>
</evidence>
<keyword evidence="10" id="KW-0408">Iron</keyword>
<comment type="caution">
    <text evidence="14">The sequence shown here is derived from an EMBL/GenBank/DDBJ whole genome shotgun (WGS) entry which is preliminary data.</text>
</comment>
<feature type="transmembrane region" description="Helical" evidence="13">
    <location>
        <begin position="81"/>
        <end position="102"/>
    </location>
</feature>
<evidence type="ECO:0000256" key="3">
    <source>
        <dbReference type="ARBA" id="ARBA00022448"/>
    </source>
</evidence>
<evidence type="ECO:0000256" key="11">
    <source>
        <dbReference type="ARBA" id="ARBA00023136"/>
    </source>
</evidence>
<dbReference type="InterPro" id="IPR003317">
    <property type="entry name" value="Cyt-d_oxidase_su2"/>
</dbReference>
<feature type="transmembrane region" description="Helical" evidence="13">
    <location>
        <begin position="194"/>
        <end position="216"/>
    </location>
</feature>
<keyword evidence="8" id="KW-0249">Electron transport</keyword>
<feature type="transmembrane region" description="Helical" evidence="13">
    <location>
        <begin position="56"/>
        <end position="75"/>
    </location>
</feature>
<keyword evidence="4" id="KW-1003">Cell membrane</keyword>
<keyword evidence="11 13" id="KW-0472">Membrane</keyword>
<evidence type="ECO:0000256" key="9">
    <source>
        <dbReference type="ARBA" id="ARBA00022989"/>
    </source>
</evidence>
<dbReference type="Pfam" id="PF02322">
    <property type="entry name" value="Cyt_bd_oxida_II"/>
    <property type="match status" value="1"/>
</dbReference>
<feature type="transmembrane region" description="Helical" evidence="13">
    <location>
        <begin position="6"/>
        <end position="35"/>
    </location>
</feature>
<keyword evidence="3" id="KW-0813">Transport</keyword>
<reference evidence="15" key="1">
    <citation type="journal article" date="2019" name="Int. J. Syst. Evol. Microbiol.">
        <title>The Global Catalogue of Microorganisms (GCM) 10K type strain sequencing project: providing services to taxonomists for standard genome sequencing and annotation.</title>
        <authorList>
            <consortium name="The Broad Institute Genomics Platform"/>
            <consortium name="The Broad Institute Genome Sequencing Center for Infectious Disease"/>
            <person name="Wu L."/>
            <person name="Ma J."/>
        </authorList>
    </citation>
    <scope>NUCLEOTIDE SEQUENCE [LARGE SCALE GENOMIC DNA]</scope>
    <source>
        <strain evidence="15">JCM 12165</strain>
    </source>
</reference>
<evidence type="ECO:0000256" key="4">
    <source>
        <dbReference type="ARBA" id="ARBA00022475"/>
    </source>
</evidence>
<comment type="subcellular location">
    <subcellularLocation>
        <location evidence="1">Cell membrane</location>
        <topology evidence="1">Multi-pass membrane protein</topology>
    </subcellularLocation>
</comment>
<feature type="transmembrane region" description="Helical" evidence="13">
    <location>
        <begin position="222"/>
        <end position="242"/>
    </location>
</feature>
<keyword evidence="5" id="KW-0349">Heme</keyword>
<evidence type="ECO:0000256" key="10">
    <source>
        <dbReference type="ARBA" id="ARBA00023004"/>
    </source>
</evidence>
<evidence type="ECO:0000256" key="12">
    <source>
        <dbReference type="SAM" id="MobiDB-lite"/>
    </source>
</evidence>
<evidence type="ECO:0000256" key="8">
    <source>
        <dbReference type="ARBA" id="ARBA00022982"/>
    </source>
</evidence>
<evidence type="ECO:0000256" key="6">
    <source>
        <dbReference type="ARBA" id="ARBA00022692"/>
    </source>
</evidence>
<keyword evidence="9 13" id="KW-1133">Transmembrane helix</keyword>
<feature type="region of interest" description="Disordered" evidence="12">
    <location>
        <begin position="331"/>
        <end position="355"/>
    </location>
</feature>
<keyword evidence="7" id="KW-0479">Metal-binding</keyword>
<dbReference type="PANTHER" id="PTHR43141:SF5">
    <property type="entry name" value="CYTOCHROME BD-I UBIQUINOL OXIDASE SUBUNIT 2"/>
    <property type="match status" value="1"/>
</dbReference>
<feature type="transmembrane region" description="Helical" evidence="13">
    <location>
        <begin position="249"/>
        <end position="267"/>
    </location>
</feature>
<accession>A0ABW4FN10</accession>
<comment type="similarity">
    <text evidence="2">Belongs to the cytochrome ubiquinol oxidase subunit 2 family.</text>
</comment>
<dbReference type="Proteomes" id="UP001597145">
    <property type="component" value="Unassembled WGS sequence"/>
</dbReference>
<evidence type="ECO:0000313" key="15">
    <source>
        <dbReference type="Proteomes" id="UP001597145"/>
    </source>
</evidence>
<organism evidence="14 15">
    <name type="scientific">Pseudonocardia aurantiaca</name>
    <dbReference type="NCBI Taxonomy" id="75290"/>
    <lineage>
        <taxon>Bacteria</taxon>
        <taxon>Bacillati</taxon>
        <taxon>Actinomycetota</taxon>
        <taxon>Actinomycetes</taxon>
        <taxon>Pseudonocardiales</taxon>
        <taxon>Pseudonocardiaceae</taxon>
        <taxon>Pseudonocardia</taxon>
    </lineage>
</organism>
<evidence type="ECO:0000256" key="5">
    <source>
        <dbReference type="ARBA" id="ARBA00022617"/>
    </source>
</evidence>
<feature type="transmembrane region" description="Helical" evidence="13">
    <location>
        <begin position="294"/>
        <end position="316"/>
    </location>
</feature>
<evidence type="ECO:0000256" key="2">
    <source>
        <dbReference type="ARBA" id="ARBA00007543"/>
    </source>
</evidence>
<name>A0ABW4FN10_9PSEU</name>
<keyword evidence="6 13" id="KW-0812">Transmembrane</keyword>
<feature type="transmembrane region" description="Helical" evidence="13">
    <location>
        <begin position="114"/>
        <end position="139"/>
    </location>
</feature>
<dbReference type="PANTHER" id="PTHR43141">
    <property type="entry name" value="CYTOCHROME BD2 SUBUNIT II"/>
    <property type="match status" value="1"/>
</dbReference>
<proteinExistence type="inferred from homology"/>
<feature type="transmembrane region" description="Helical" evidence="13">
    <location>
        <begin position="375"/>
        <end position="396"/>
    </location>
</feature>
<dbReference type="NCBIfam" id="TIGR00203">
    <property type="entry name" value="cydB"/>
    <property type="match status" value="1"/>
</dbReference>
<evidence type="ECO:0000256" key="7">
    <source>
        <dbReference type="ARBA" id="ARBA00022723"/>
    </source>
</evidence>
<gene>
    <name evidence="14" type="primary">cydB</name>
    <name evidence="14" type="ORF">ACFSCY_17900</name>
</gene>
<evidence type="ECO:0000313" key="14">
    <source>
        <dbReference type="EMBL" id="MFD1531314.1"/>
    </source>
</evidence>
<keyword evidence="15" id="KW-1185">Reference proteome</keyword>
<dbReference type="EMBL" id="JBHUCP010000010">
    <property type="protein sequence ID" value="MFD1531314.1"/>
    <property type="molecule type" value="Genomic_DNA"/>
</dbReference>
<feature type="transmembrane region" description="Helical" evidence="13">
    <location>
        <begin position="159"/>
        <end position="182"/>
    </location>
</feature>
<protein>
    <submittedName>
        <fullName evidence="14">Cytochrome d ubiquinol oxidase subunit II</fullName>
    </submittedName>
</protein>
<sequence>MTLVAFWFIVLAVLWTGFFLLEGFDFGVGMLHGVVGRDEGGRQVAVRAISPVWDGNEVWLIVAVAVTFAAFPAWYATMLSGFYPIFLVVLVALILRGVSFEFRSHAAGERSRRFWDGALTGGSLVIPLGLGIVLGNLLGGVPIDPAHEFVGNVGDLFRPYAVASGVTIALVCLLHGAVFLALRTAGDVRLRALRLGATLGPVTAVVVLVFVAWTRIDSGRGVLLSVVELGAVLAAVAAAVLIRGGREGAAFAATSATMAAVVVSLFAELYPRVMVSSIGAANDLTVSGTAASPYALRVMTVVLVVLLPVILAYQGWTYHVFRSRLSRDDVPGAAPSPQPQAVGESAADTAVGHRGDPSRIQVEAVTWPSRPVARLVWWALAWGAAWLFARLMAAVAPADSGAGRSRTQPSGRR</sequence>
<dbReference type="RefSeq" id="WP_379659821.1">
    <property type="nucleotide sequence ID" value="NZ_JBHUCP010000010.1"/>
</dbReference>
<evidence type="ECO:0000256" key="1">
    <source>
        <dbReference type="ARBA" id="ARBA00004651"/>
    </source>
</evidence>